<organism evidence="6 7">
    <name type="scientific">Ferrimicrobium acidiphilum</name>
    <dbReference type="NCBI Taxonomy" id="121039"/>
    <lineage>
        <taxon>Bacteria</taxon>
        <taxon>Bacillati</taxon>
        <taxon>Actinomycetota</taxon>
        <taxon>Acidimicrobiia</taxon>
        <taxon>Acidimicrobiales</taxon>
        <taxon>Acidimicrobiaceae</taxon>
        <taxon>Ferrimicrobium</taxon>
    </lineage>
</organism>
<dbReference type="SUPFAM" id="SSF46689">
    <property type="entry name" value="Homeodomain-like"/>
    <property type="match status" value="1"/>
</dbReference>
<dbReference type="InterPro" id="IPR036271">
    <property type="entry name" value="Tet_transcr_reg_TetR-rel_C_sf"/>
</dbReference>
<dbReference type="PROSITE" id="PS01081">
    <property type="entry name" value="HTH_TETR_1"/>
    <property type="match status" value="1"/>
</dbReference>
<comment type="caution">
    <text evidence="6">The sequence shown here is derived from an EMBL/GenBank/DDBJ whole genome shotgun (WGS) entry which is preliminary data.</text>
</comment>
<dbReference type="InterPro" id="IPR023772">
    <property type="entry name" value="DNA-bd_HTH_TetR-type_CS"/>
</dbReference>
<dbReference type="Pfam" id="PF00440">
    <property type="entry name" value="TetR_N"/>
    <property type="match status" value="1"/>
</dbReference>
<evidence type="ECO:0000256" key="1">
    <source>
        <dbReference type="ARBA" id="ARBA00023015"/>
    </source>
</evidence>
<accession>A0ABV3Y5R8</accession>
<keyword evidence="1" id="KW-0805">Transcription regulation</keyword>
<keyword evidence="3" id="KW-0804">Transcription</keyword>
<name>A0ABV3Y5R8_9ACTN</name>
<dbReference type="PANTHER" id="PTHR30055">
    <property type="entry name" value="HTH-TYPE TRANSCRIPTIONAL REGULATOR RUTR"/>
    <property type="match status" value="1"/>
</dbReference>
<evidence type="ECO:0000256" key="2">
    <source>
        <dbReference type="ARBA" id="ARBA00023125"/>
    </source>
</evidence>
<feature type="domain" description="HTH tetR-type" evidence="5">
    <location>
        <begin position="14"/>
        <end position="74"/>
    </location>
</feature>
<dbReference type="InterPro" id="IPR050109">
    <property type="entry name" value="HTH-type_TetR-like_transc_reg"/>
</dbReference>
<reference evidence="6 7" key="1">
    <citation type="submission" date="2024-07" db="EMBL/GenBank/DDBJ databases">
        <title>Draft Genome Sequence of Ferrimicrobium acidiphilum Strain YE2023, Isolated from a Pulp of Bioleach Reactor.</title>
        <authorList>
            <person name="Elkina Y.A."/>
            <person name="Bulaeva A.G."/>
            <person name="Beletsky A.V."/>
            <person name="Mardanov A.V."/>
        </authorList>
    </citation>
    <scope>NUCLEOTIDE SEQUENCE [LARGE SCALE GENOMIC DNA]</scope>
    <source>
        <strain evidence="6 7">YE2023</strain>
    </source>
</reference>
<keyword evidence="2 4" id="KW-0238">DNA-binding</keyword>
<dbReference type="Proteomes" id="UP001560267">
    <property type="component" value="Unassembled WGS sequence"/>
</dbReference>
<dbReference type="RefSeq" id="WP_298384850.1">
    <property type="nucleotide sequence ID" value="NZ_JBFSHR010000027.1"/>
</dbReference>
<proteinExistence type="predicted"/>
<dbReference type="EMBL" id="JBFSHR010000027">
    <property type="protein sequence ID" value="MEX6429853.1"/>
    <property type="molecule type" value="Genomic_DNA"/>
</dbReference>
<evidence type="ECO:0000256" key="4">
    <source>
        <dbReference type="PROSITE-ProRule" id="PRU00335"/>
    </source>
</evidence>
<evidence type="ECO:0000259" key="5">
    <source>
        <dbReference type="PROSITE" id="PS50977"/>
    </source>
</evidence>
<dbReference type="Pfam" id="PF21943">
    <property type="entry name" value="TetR_C_46"/>
    <property type="match status" value="1"/>
</dbReference>
<sequence>MTSPLARTSRLSAAHRREVIIAAAIEQFADHGFDAASMEEIAAAASVTKPIVYRHFQSKRSLYLDLLRDVGEQLTLAIETATAAVDAPHDRLRAGVVAFFDFVLHHRSGYLLLFGGRGQQDDEFQQVVDEIQLRIAELVASRVSGVEDDTYRTFVSFALIGLAHGAARSYLLDIERNPSERFRVRLAAKRAAQTTELLWSGMRNLST</sequence>
<feature type="DNA-binding region" description="H-T-H motif" evidence="4">
    <location>
        <begin position="37"/>
        <end position="56"/>
    </location>
</feature>
<dbReference type="Gene3D" id="1.10.357.10">
    <property type="entry name" value="Tetracycline Repressor, domain 2"/>
    <property type="match status" value="1"/>
</dbReference>
<evidence type="ECO:0000256" key="3">
    <source>
        <dbReference type="ARBA" id="ARBA00023163"/>
    </source>
</evidence>
<protein>
    <submittedName>
        <fullName evidence="6">TetR/AcrR family transcriptional regulator</fullName>
    </submittedName>
</protein>
<dbReference type="InterPro" id="IPR009057">
    <property type="entry name" value="Homeodomain-like_sf"/>
</dbReference>
<keyword evidence="7" id="KW-1185">Reference proteome</keyword>
<dbReference type="PROSITE" id="PS50977">
    <property type="entry name" value="HTH_TETR_2"/>
    <property type="match status" value="1"/>
</dbReference>
<gene>
    <name evidence="6" type="ORF">AB6A68_08385</name>
</gene>
<dbReference type="PRINTS" id="PR00455">
    <property type="entry name" value="HTHTETR"/>
</dbReference>
<evidence type="ECO:0000313" key="6">
    <source>
        <dbReference type="EMBL" id="MEX6429853.1"/>
    </source>
</evidence>
<dbReference type="InterPro" id="IPR001647">
    <property type="entry name" value="HTH_TetR"/>
</dbReference>
<evidence type="ECO:0000313" key="7">
    <source>
        <dbReference type="Proteomes" id="UP001560267"/>
    </source>
</evidence>
<dbReference type="InterPro" id="IPR054129">
    <property type="entry name" value="DesT_TetR_C"/>
</dbReference>
<dbReference type="PANTHER" id="PTHR30055:SF234">
    <property type="entry name" value="HTH-TYPE TRANSCRIPTIONAL REGULATOR BETI"/>
    <property type="match status" value="1"/>
</dbReference>
<dbReference type="SUPFAM" id="SSF48498">
    <property type="entry name" value="Tetracyclin repressor-like, C-terminal domain"/>
    <property type="match status" value="1"/>
</dbReference>